<organism evidence="3 4">
    <name type="scientific">Ornithinimicrobium kibberense</name>
    <dbReference type="NCBI Taxonomy" id="282060"/>
    <lineage>
        <taxon>Bacteria</taxon>
        <taxon>Bacillati</taxon>
        <taxon>Actinomycetota</taxon>
        <taxon>Actinomycetes</taxon>
        <taxon>Micrococcales</taxon>
        <taxon>Ornithinimicrobiaceae</taxon>
        <taxon>Ornithinimicrobium</taxon>
    </lineage>
</organism>
<dbReference type="Proteomes" id="UP001589613">
    <property type="component" value="Unassembled WGS sequence"/>
</dbReference>
<dbReference type="InterPro" id="IPR016123">
    <property type="entry name" value="Mog1/PsbP_a/b/a-sand"/>
</dbReference>
<feature type="compositionally biased region" description="Acidic residues" evidence="1">
    <location>
        <begin position="42"/>
        <end position="52"/>
    </location>
</feature>
<evidence type="ECO:0000313" key="3">
    <source>
        <dbReference type="EMBL" id="MFB9731222.1"/>
    </source>
</evidence>
<reference evidence="3 4" key="1">
    <citation type="submission" date="2024-09" db="EMBL/GenBank/DDBJ databases">
        <authorList>
            <person name="Sun Q."/>
            <person name="Mori K."/>
        </authorList>
    </citation>
    <scope>NUCLEOTIDE SEQUENCE [LARGE SCALE GENOMIC DNA]</scope>
    <source>
        <strain evidence="3 4">JCM 12763</strain>
    </source>
</reference>
<dbReference type="RefSeq" id="WP_075959128.1">
    <property type="nucleotide sequence ID" value="NZ_JBHMAX010000007.1"/>
</dbReference>
<accession>A0ABV5V089</accession>
<dbReference type="SUPFAM" id="SSF55724">
    <property type="entry name" value="Mog1p/PsbP-like"/>
    <property type="match status" value="1"/>
</dbReference>
<dbReference type="Gene3D" id="3.40.1000.10">
    <property type="entry name" value="Mog1/PsbP, alpha/beta/alpha sandwich"/>
    <property type="match status" value="1"/>
</dbReference>
<keyword evidence="2" id="KW-0732">Signal</keyword>
<evidence type="ECO:0000313" key="4">
    <source>
        <dbReference type="Proteomes" id="UP001589613"/>
    </source>
</evidence>
<evidence type="ECO:0000256" key="2">
    <source>
        <dbReference type="SAM" id="SignalP"/>
    </source>
</evidence>
<keyword evidence="4" id="KW-1185">Reference proteome</keyword>
<protein>
    <submittedName>
        <fullName evidence="3">DcrB-related protein</fullName>
    </submittedName>
</protein>
<name>A0ABV5V089_9MICO</name>
<feature type="signal peptide" evidence="2">
    <location>
        <begin position="1"/>
        <end position="29"/>
    </location>
</feature>
<feature type="region of interest" description="Disordered" evidence="1">
    <location>
        <begin position="28"/>
        <end position="106"/>
    </location>
</feature>
<dbReference type="EMBL" id="JBHMAX010000007">
    <property type="protein sequence ID" value="MFB9731222.1"/>
    <property type="molecule type" value="Genomic_DNA"/>
</dbReference>
<dbReference type="PROSITE" id="PS51257">
    <property type="entry name" value="PROKAR_LIPOPROTEIN"/>
    <property type="match status" value="1"/>
</dbReference>
<feature type="chain" id="PRO_5047105646" evidence="2">
    <location>
        <begin position="30"/>
        <end position="250"/>
    </location>
</feature>
<gene>
    <name evidence="3" type="ORF">ACFFN0_04090</name>
</gene>
<evidence type="ECO:0000256" key="1">
    <source>
        <dbReference type="SAM" id="MobiDB-lite"/>
    </source>
</evidence>
<sequence length="250" mass="26383">MTLPQHRRAAGTTAAALLALTLVAGCADEAPTNDERPTATEEVTDGTDEEQDTSAPTDDAAATTASADTATATGDDQDGATADAADTTETPTEEEPTTAAAADEGFEVDVPDGWEDAMDLVDPGELAEDDAPGIVLALKDTQQVDDFYTNVVITREEYISNLTSAVEQTAEDLAGEDGEYELLEPAEVDGNRAPGYVLTREVDGLPVRQTQRWVSHDGTLYVVTLSAVQAQDEEAAAALEDLLSSWTWTD</sequence>
<comment type="caution">
    <text evidence="3">The sequence shown here is derived from an EMBL/GenBank/DDBJ whole genome shotgun (WGS) entry which is preliminary data.</text>
</comment>
<proteinExistence type="predicted"/>
<feature type="compositionally biased region" description="Low complexity" evidence="1">
    <location>
        <begin position="53"/>
        <end position="90"/>
    </location>
</feature>